<sequence>MAFFLRTLLPPKFPFNPITRHVRTLATSRRGRVKRALQVQGPELPSQESYQFGDDLSMLEDNLYVRYQETFGELHLKFMGVIHGARIRLEEDLQAAHDRLETDIRELHHIYLKHSDLTKFDSGKKHEQTLIVGVGSPHDVAADANHMLKLAGKCHVRGAIERIVYQGKLLGKISYASNIQDGLNSLALCDEFAIALGEEVKARGLKPRVVRRCVAGLYNLVCTRTHTNESTIIVRAGQYFPNDVAALVTFLKVQSTWPYALSWTEDKSSEDRYGGDSSGEGESGEQDESGEDESGEQDESGEED</sequence>
<reference evidence="2" key="1">
    <citation type="submission" date="2015-10" db="EMBL/GenBank/DDBJ databases">
        <authorList>
            <person name="Regsiter A."/>
            <person name="william w."/>
        </authorList>
    </citation>
    <scope>NUCLEOTIDE SEQUENCE</scope>
    <source>
        <strain evidence="2">Montdore</strain>
    </source>
</reference>
<gene>
    <name evidence="2" type="ORF">GSTUAT00007232001</name>
</gene>
<proteinExistence type="predicted"/>
<dbReference type="Proteomes" id="UP001412239">
    <property type="component" value="Unassembled WGS sequence"/>
</dbReference>
<feature type="region of interest" description="Disordered" evidence="1">
    <location>
        <begin position="265"/>
        <end position="304"/>
    </location>
</feature>
<protein>
    <submittedName>
        <fullName evidence="2">Uncharacterized protein</fullName>
    </submittedName>
</protein>
<dbReference type="AlphaFoldDB" id="A0A292PPQ7"/>
<feature type="compositionally biased region" description="Basic and acidic residues" evidence="1">
    <location>
        <begin position="265"/>
        <end position="274"/>
    </location>
</feature>
<evidence type="ECO:0000313" key="2">
    <source>
        <dbReference type="EMBL" id="CUS08685.1"/>
    </source>
</evidence>
<evidence type="ECO:0000256" key="1">
    <source>
        <dbReference type="SAM" id="MobiDB-lite"/>
    </source>
</evidence>
<accession>A0A292PPQ7</accession>
<dbReference type="EMBL" id="LN891119">
    <property type="protein sequence ID" value="CUS08685.1"/>
    <property type="molecule type" value="Genomic_DNA"/>
</dbReference>
<name>A0A292PPQ7_9PEZI</name>
<organism evidence="2 3">
    <name type="scientific">Tuber aestivum</name>
    <name type="common">summer truffle</name>
    <dbReference type="NCBI Taxonomy" id="59557"/>
    <lineage>
        <taxon>Eukaryota</taxon>
        <taxon>Fungi</taxon>
        <taxon>Dikarya</taxon>
        <taxon>Ascomycota</taxon>
        <taxon>Pezizomycotina</taxon>
        <taxon>Pezizomycetes</taxon>
        <taxon>Pezizales</taxon>
        <taxon>Tuberaceae</taxon>
        <taxon>Tuber</taxon>
    </lineage>
</organism>
<feature type="compositionally biased region" description="Acidic residues" evidence="1">
    <location>
        <begin position="282"/>
        <end position="304"/>
    </location>
</feature>
<keyword evidence="3" id="KW-1185">Reference proteome</keyword>
<evidence type="ECO:0000313" key="3">
    <source>
        <dbReference type="Proteomes" id="UP001412239"/>
    </source>
</evidence>